<dbReference type="AlphaFoldDB" id="A0A3A9WBS1"/>
<evidence type="ECO:0000313" key="2">
    <source>
        <dbReference type="EMBL" id="RKN10102.1"/>
    </source>
</evidence>
<keyword evidence="4" id="KW-1185">Reference proteome</keyword>
<dbReference type="GO" id="GO:0006629">
    <property type="term" value="P:lipid metabolic process"/>
    <property type="evidence" value="ECO:0007669"/>
    <property type="project" value="InterPro"/>
</dbReference>
<dbReference type="InterPro" id="IPR039559">
    <property type="entry name" value="AIM6_PI-PLC-like_dom"/>
</dbReference>
<gene>
    <name evidence="3" type="ORF">D7318_11230</name>
    <name evidence="2" type="ORF">D7319_10050</name>
</gene>
<sequence length="281" mass="30862">MGAAAAFSAALATGVAVPGTAAATGRGRGTIPLPRAHAHNDYEHERPLFDALGHGFTSVEADIWLVDGQLLVAHDEIDLDPARTLQALYLDPLLDVVRRGHGRVYPGHRVTLQLLIDIKNTGEATYRALSRVLERYDSLFMKAIDGRTRKGPVQAVISGDRAARVPMEEERVRRAFYDGRLDDLGSSAPASFIPLISSNWTHSFTWLGVGPMPEAERRLLHDLTATARARRQRTRFWATPDLPGPEREAVWRELVAAGVDHLNTDDLPGLAAFLREIDGGR</sequence>
<dbReference type="EMBL" id="RBDY01000006">
    <property type="protein sequence ID" value="RKN24444.1"/>
    <property type="molecule type" value="Genomic_DNA"/>
</dbReference>
<dbReference type="CDD" id="cd08577">
    <property type="entry name" value="PI-PLCc_GDPD_SF_unchar3"/>
    <property type="match status" value="1"/>
</dbReference>
<dbReference type="OrthoDB" id="9794455at2"/>
<dbReference type="Gene3D" id="3.20.20.190">
    <property type="entry name" value="Phosphatidylinositol (PI) phosphodiesterase"/>
    <property type="match status" value="1"/>
</dbReference>
<protein>
    <recommendedName>
        <fullName evidence="1">Altered inheritance of mitochondria protein 6</fullName>
    </recommendedName>
</protein>
<dbReference type="InterPro" id="IPR017946">
    <property type="entry name" value="PLC-like_Pdiesterase_TIM-brl"/>
</dbReference>
<evidence type="ECO:0000313" key="3">
    <source>
        <dbReference type="EMBL" id="RKN24444.1"/>
    </source>
</evidence>
<proteinExistence type="predicted"/>
<dbReference type="PANTHER" id="PTHR31571">
    <property type="entry name" value="ALTERED INHERITANCE OF MITOCHONDRIA PROTEIN 6"/>
    <property type="match status" value="1"/>
</dbReference>
<name>A0A3A9WBS1_9ACTN</name>
<evidence type="ECO:0000313" key="5">
    <source>
        <dbReference type="Proteomes" id="UP000275024"/>
    </source>
</evidence>
<dbReference type="Proteomes" id="UP000268652">
    <property type="component" value="Unassembled WGS sequence"/>
</dbReference>
<reference evidence="4 5" key="1">
    <citation type="submission" date="2018-09" db="EMBL/GenBank/DDBJ databases">
        <title>Streptomyces sp. nov. DS1-2, an endophytic actinomycete isolated from roots of Dendrobium scabrilingue.</title>
        <authorList>
            <person name="Kuncharoen N."/>
            <person name="Kudo T."/>
            <person name="Ohkuma M."/>
            <person name="Yuki M."/>
            <person name="Tanasupawat S."/>
        </authorList>
    </citation>
    <scope>NUCLEOTIDE SEQUENCE [LARGE SCALE GENOMIC DNA]</scope>
    <source>
        <strain evidence="2 5">AZ1-7</strain>
        <strain evidence="3 4">DS1-2</strain>
    </source>
</reference>
<dbReference type="Proteomes" id="UP000275024">
    <property type="component" value="Unassembled WGS sequence"/>
</dbReference>
<evidence type="ECO:0000313" key="4">
    <source>
        <dbReference type="Proteomes" id="UP000268652"/>
    </source>
</evidence>
<dbReference type="PANTHER" id="PTHR31571:SF1">
    <property type="entry name" value="ALTERED INHERITANCE OF MITOCHONDRIA PROTEIN 6"/>
    <property type="match status" value="1"/>
</dbReference>
<dbReference type="EMBL" id="RBDX01000006">
    <property type="protein sequence ID" value="RKN10102.1"/>
    <property type="molecule type" value="Genomic_DNA"/>
</dbReference>
<comment type="caution">
    <text evidence="2">The sequence shown here is derived from an EMBL/GenBank/DDBJ whole genome shotgun (WGS) entry which is preliminary data.</text>
</comment>
<dbReference type="Pfam" id="PF13653">
    <property type="entry name" value="GDPD_2"/>
    <property type="match status" value="1"/>
</dbReference>
<dbReference type="GO" id="GO:0008081">
    <property type="term" value="F:phosphoric diester hydrolase activity"/>
    <property type="evidence" value="ECO:0007669"/>
    <property type="project" value="InterPro"/>
</dbReference>
<evidence type="ECO:0000256" key="1">
    <source>
        <dbReference type="ARBA" id="ARBA00014286"/>
    </source>
</evidence>
<dbReference type="InterPro" id="IPR051236">
    <property type="entry name" value="HAT_RTT109-like"/>
</dbReference>
<organism evidence="2 5">
    <name type="scientific">Streptomyces radicis</name>
    <dbReference type="NCBI Taxonomy" id="1750517"/>
    <lineage>
        <taxon>Bacteria</taxon>
        <taxon>Bacillati</taxon>
        <taxon>Actinomycetota</taxon>
        <taxon>Actinomycetes</taxon>
        <taxon>Kitasatosporales</taxon>
        <taxon>Streptomycetaceae</taxon>
        <taxon>Streptomyces</taxon>
    </lineage>
</organism>
<accession>A0A3A9WBS1</accession>
<dbReference type="SUPFAM" id="SSF51695">
    <property type="entry name" value="PLC-like phosphodiesterases"/>
    <property type="match status" value="1"/>
</dbReference>